<keyword evidence="9" id="KW-1185">Reference proteome</keyword>
<comment type="subcellular location">
    <subcellularLocation>
        <location evidence="1">Cell membrane</location>
        <topology evidence="1">Multi-pass membrane protein</topology>
    </subcellularLocation>
</comment>
<protein>
    <submittedName>
        <fullName evidence="8">Sugar ABC transporter permease</fullName>
    </submittedName>
</protein>
<dbReference type="KEGG" id="mphi:EG856_02765"/>
<dbReference type="OrthoDB" id="400343at2"/>
<keyword evidence="4 7" id="KW-0812">Transmembrane</keyword>
<evidence type="ECO:0000256" key="6">
    <source>
        <dbReference type="ARBA" id="ARBA00023136"/>
    </source>
</evidence>
<evidence type="ECO:0000256" key="2">
    <source>
        <dbReference type="ARBA" id="ARBA00022448"/>
    </source>
</evidence>
<gene>
    <name evidence="8" type="ORF">EG856_02765</name>
</gene>
<dbReference type="AlphaFoldDB" id="A0A4V0ZAI5"/>
<keyword evidence="3" id="KW-1003">Cell membrane</keyword>
<feature type="transmembrane region" description="Helical" evidence="7">
    <location>
        <begin position="32"/>
        <end position="52"/>
    </location>
</feature>
<evidence type="ECO:0000256" key="7">
    <source>
        <dbReference type="SAM" id="Phobius"/>
    </source>
</evidence>
<sequence length="338" mass="39133">MFWFLITKEREFMKTKFSVNKFSKNTWSIAKIILLISPLLILVLLFTLIPIGETFYKSLRFFPYRSNHKIVQINFKNYRNVFDDPSFKAAVQNTSAVLILGTAISIFFALVFAIIIESLIHKKAKSTVLGILYSQFFISTFAVGLAFSLFFGEKKVFFRLFNIEQYGFTSGDHKTPIWIYYVLFQVWRSLPFNLILFAAAINKANAKYFRLMKVDKIALLHKIRYVYIPELNKVMFSILFTNFIYAGLFLPDAILGANYNHDINHSHTLTSYTIKYFGGGSSPSLRYEKGYAAAFFSFIYLVSMLLLALLIQPSSLTWFKQKIIKLINKMKFKGAKNV</sequence>
<evidence type="ECO:0000256" key="4">
    <source>
        <dbReference type="ARBA" id="ARBA00022692"/>
    </source>
</evidence>
<evidence type="ECO:0000256" key="3">
    <source>
        <dbReference type="ARBA" id="ARBA00022475"/>
    </source>
</evidence>
<dbReference type="InterPro" id="IPR051393">
    <property type="entry name" value="ABC_transporter_permease"/>
</dbReference>
<dbReference type="Proteomes" id="UP000289326">
    <property type="component" value="Chromosome"/>
</dbReference>
<dbReference type="InterPro" id="IPR035906">
    <property type="entry name" value="MetI-like_sf"/>
</dbReference>
<dbReference type="SUPFAM" id="SSF161098">
    <property type="entry name" value="MetI-like"/>
    <property type="match status" value="1"/>
</dbReference>
<dbReference type="Gene3D" id="1.10.3720.10">
    <property type="entry name" value="MetI-like"/>
    <property type="match status" value="1"/>
</dbReference>
<evidence type="ECO:0000256" key="1">
    <source>
        <dbReference type="ARBA" id="ARBA00004651"/>
    </source>
</evidence>
<evidence type="ECO:0000256" key="5">
    <source>
        <dbReference type="ARBA" id="ARBA00022989"/>
    </source>
</evidence>
<dbReference type="GO" id="GO:0005886">
    <property type="term" value="C:plasma membrane"/>
    <property type="evidence" value="ECO:0007669"/>
    <property type="project" value="UniProtKB-SubCell"/>
</dbReference>
<keyword evidence="6 7" id="KW-0472">Membrane</keyword>
<dbReference type="PANTHER" id="PTHR30193">
    <property type="entry name" value="ABC TRANSPORTER PERMEASE PROTEIN"/>
    <property type="match status" value="1"/>
</dbReference>
<dbReference type="EMBL" id="CP034841">
    <property type="protein sequence ID" value="QBF34822.1"/>
    <property type="molecule type" value="Genomic_DNA"/>
</dbReference>
<feature type="transmembrane region" description="Helical" evidence="7">
    <location>
        <begin position="178"/>
        <end position="201"/>
    </location>
</feature>
<proteinExistence type="predicted"/>
<feature type="transmembrane region" description="Helical" evidence="7">
    <location>
        <begin position="231"/>
        <end position="250"/>
    </location>
</feature>
<organism evidence="8 9">
    <name type="scientific">Mycoplasmopsis phocirhinis</name>
    <dbReference type="NCBI Taxonomy" id="142650"/>
    <lineage>
        <taxon>Bacteria</taxon>
        <taxon>Bacillati</taxon>
        <taxon>Mycoplasmatota</taxon>
        <taxon>Mycoplasmoidales</taxon>
        <taxon>Metamycoplasmataceae</taxon>
        <taxon>Mycoplasmopsis</taxon>
    </lineage>
</organism>
<name>A0A4V0ZAI5_9BACT</name>
<feature type="transmembrane region" description="Helical" evidence="7">
    <location>
        <begin position="96"/>
        <end position="116"/>
    </location>
</feature>
<evidence type="ECO:0000313" key="9">
    <source>
        <dbReference type="Proteomes" id="UP000289326"/>
    </source>
</evidence>
<dbReference type="PANTHER" id="PTHR30193:SF37">
    <property type="entry name" value="INNER MEMBRANE ABC TRANSPORTER PERMEASE PROTEIN YCJO"/>
    <property type="match status" value="1"/>
</dbReference>
<feature type="transmembrane region" description="Helical" evidence="7">
    <location>
        <begin position="128"/>
        <end position="151"/>
    </location>
</feature>
<keyword evidence="2" id="KW-0813">Transport</keyword>
<reference evidence="8 9" key="1">
    <citation type="submission" date="2019-01" db="EMBL/GenBank/DDBJ databases">
        <title>Complete sequence and annotation of the Mycoplasma phocirhinis strain 852T genome.</title>
        <authorList>
            <person name="Frasca S.Jr."/>
            <person name="Kutish G.F."/>
            <person name="Castellanos Gell J."/>
            <person name="Michaels D.L."/>
            <person name="Brown D.R."/>
        </authorList>
    </citation>
    <scope>NUCLEOTIDE SEQUENCE [LARGE SCALE GENOMIC DNA]</scope>
    <source>
        <strain evidence="8 9">852</strain>
    </source>
</reference>
<feature type="transmembrane region" description="Helical" evidence="7">
    <location>
        <begin position="291"/>
        <end position="311"/>
    </location>
</feature>
<keyword evidence="5 7" id="KW-1133">Transmembrane helix</keyword>
<evidence type="ECO:0000313" key="8">
    <source>
        <dbReference type="EMBL" id="QBF34822.1"/>
    </source>
</evidence>
<accession>A0A4V0ZAI5</accession>